<evidence type="ECO:0000259" key="3">
    <source>
        <dbReference type="Pfam" id="PF04471"/>
    </source>
</evidence>
<dbReference type="GO" id="GO:0003677">
    <property type="term" value="F:DNA binding"/>
    <property type="evidence" value="ECO:0007669"/>
    <property type="project" value="InterPro"/>
</dbReference>
<dbReference type="InterPro" id="IPR007560">
    <property type="entry name" value="Restrct_endonuc_IV_Mrr"/>
</dbReference>
<dbReference type="SUPFAM" id="SSF52980">
    <property type="entry name" value="Restriction endonuclease-like"/>
    <property type="match status" value="1"/>
</dbReference>
<dbReference type="InterPro" id="IPR013498">
    <property type="entry name" value="Topo_IA_Znf"/>
</dbReference>
<keyword evidence="4" id="KW-0540">Nuclease</keyword>
<feature type="transmembrane region" description="Helical" evidence="1">
    <location>
        <begin position="6"/>
        <end position="24"/>
    </location>
</feature>
<reference evidence="4 5" key="1">
    <citation type="submission" date="2017-04" db="EMBL/GenBank/DDBJ databases">
        <title>The Characteristic of a Fine Plant Growth-Promoting Rhizobacteria Bacillus mycoides Gnyt1 and its Whole Genome Sequencing Analysis.</title>
        <authorList>
            <person name="Li J.H."/>
            <person name="Yao T."/>
        </authorList>
    </citation>
    <scope>NUCLEOTIDE SEQUENCE [LARGE SCALE GENOMIC DNA]</scope>
    <source>
        <strain evidence="4 5">Gnyt1</strain>
        <plasmid evidence="5">Plasmid unnamed5</plasmid>
    </source>
</reference>
<keyword evidence="1" id="KW-0472">Membrane</keyword>
<dbReference type="GO" id="GO:0015666">
    <property type="term" value="F:restriction endodeoxyribonuclease activity"/>
    <property type="evidence" value="ECO:0007669"/>
    <property type="project" value="TreeGrafter"/>
</dbReference>
<keyword evidence="1" id="KW-1133">Transmembrane helix</keyword>
<dbReference type="InterPro" id="IPR011335">
    <property type="entry name" value="Restrct_endonuc-II-like"/>
</dbReference>
<dbReference type="PANTHER" id="PTHR30015:SF6">
    <property type="entry name" value="SLL1429 PROTEIN"/>
    <property type="match status" value="1"/>
</dbReference>
<keyword evidence="4" id="KW-0614">Plasmid</keyword>
<dbReference type="InterPro" id="IPR011856">
    <property type="entry name" value="tRNA_endonuc-like_dom_sf"/>
</dbReference>
<dbReference type="Pfam" id="PF04471">
    <property type="entry name" value="Mrr_cat"/>
    <property type="match status" value="1"/>
</dbReference>
<feature type="domain" description="DNA topoisomerase type IA zn finger" evidence="2">
    <location>
        <begin position="175"/>
        <end position="209"/>
    </location>
</feature>
<dbReference type="InterPro" id="IPR052906">
    <property type="entry name" value="Type_IV_Methyl-Rstrct_Enzyme"/>
</dbReference>
<dbReference type="Proteomes" id="UP000192932">
    <property type="component" value="Plasmid unnamed5"/>
</dbReference>
<dbReference type="GO" id="GO:0006265">
    <property type="term" value="P:DNA topological change"/>
    <property type="evidence" value="ECO:0007669"/>
    <property type="project" value="InterPro"/>
</dbReference>
<accession>A0A1W6AJD7</accession>
<dbReference type="EMBL" id="CP020748">
    <property type="protein sequence ID" value="ARJ25953.1"/>
    <property type="molecule type" value="Genomic_DNA"/>
</dbReference>
<dbReference type="Pfam" id="PF01396">
    <property type="entry name" value="Zn_ribbon_Top1"/>
    <property type="match status" value="1"/>
</dbReference>
<organism evidence="4 5">
    <name type="scientific">Bacillus mycoides</name>
    <dbReference type="NCBI Taxonomy" id="1405"/>
    <lineage>
        <taxon>Bacteria</taxon>
        <taxon>Bacillati</taxon>
        <taxon>Bacillota</taxon>
        <taxon>Bacilli</taxon>
        <taxon>Bacillales</taxon>
        <taxon>Bacillaceae</taxon>
        <taxon>Bacillus</taxon>
        <taxon>Bacillus cereus group</taxon>
    </lineage>
</organism>
<keyword evidence="4" id="KW-0378">Hydrolase</keyword>
<evidence type="ECO:0000256" key="1">
    <source>
        <dbReference type="SAM" id="Phobius"/>
    </source>
</evidence>
<feature type="domain" description="Restriction endonuclease type IV Mrr" evidence="3">
    <location>
        <begin position="44"/>
        <end position="153"/>
    </location>
</feature>
<gene>
    <name evidence="4" type="ORF">B7492_33520</name>
</gene>
<dbReference type="AlphaFoldDB" id="A0A1W6AJD7"/>
<evidence type="ECO:0000313" key="5">
    <source>
        <dbReference type="Proteomes" id="UP000192932"/>
    </source>
</evidence>
<dbReference type="GO" id="GO:0005694">
    <property type="term" value="C:chromosome"/>
    <property type="evidence" value="ECO:0007669"/>
    <property type="project" value="InterPro"/>
</dbReference>
<dbReference type="GO" id="GO:0009307">
    <property type="term" value="P:DNA restriction-modification system"/>
    <property type="evidence" value="ECO:0007669"/>
    <property type="project" value="InterPro"/>
</dbReference>
<geneLocation type="plasmid" evidence="4 5">
    <name>unnamed5</name>
</geneLocation>
<dbReference type="SUPFAM" id="SSF57783">
    <property type="entry name" value="Zinc beta-ribbon"/>
    <property type="match status" value="1"/>
</dbReference>
<dbReference type="Gene3D" id="3.40.1350.10">
    <property type="match status" value="1"/>
</dbReference>
<keyword evidence="4" id="KW-0255">Endonuclease</keyword>
<dbReference type="PANTHER" id="PTHR30015">
    <property type="entry name" value="MRR RESTRICTION SYSTEM PROTEIN"/>
    <property type="match status" value="1"/>
</dbReference>
<protein>
    <submittedName>
        <fullName evidence="4">Restriction endonuclease</fullName>
    </submittedName>
</protein>
<keyword evidence="1" id="KW-0812">Transmembrane</keyword>
<proteinExistence type="predicted"/>
<evidence type="ECO:0000259" key="2">
    <source>
        <dbReference type="Pfam" id="PF01396"/>
    </source>
</evidence>
<dbReference type="Gene3D" id="3.30.65.10">
    <property type="entry name" value="Bacterial Topoisomerase I, domain 1"/>
    <property type="match status" value="1"/>
</dbReference>
<dbReference type="GO" id="GO:0003916">
    <property type="term" value="F:DNA topoisomerase activity"/>
    <property type="evidence" value="ECO:0007669"/>
    <property type="project" value="InterPro"/>
</dbReference>
<sequence length="211" mass="24068">MLLIDVLPYMFFCSSILFVLLMLYKVMQKRKVKNIFLKSGIRDIDQMDGRQFEFFLEAIFTKLGYKAAVTNGSHDFGADLIFEGENRVVIQAKRYGFKNRVGIKAIQEIYAAKAFYKANEAWVITNSTYTSSAKQLARACDVKLLDRSSLQEFIVQVNPEQKPADIRKSVEPATRKCPKCGEVLVSRIHDGRMFLGCSSFPQCRHTEKVAN</sequence>
<evidence type="ECO:0000313" key="4">
    <source>
        <dbReference type="EMBL" id="ARJ25953.1"/>
    </source>
</evidence>
<name>A0A1W6AJD7_BACMY</name>